<evidence type="ECO:0000313" key="3">
    <source>
        <dbReference type="EnsemblMetazoa" id="OVOC13387.1"/>
    </source>
</evidence>
<proteinExistence type="inferred from homology"/>
<dbReference type="FunFam" id="2.60.300.12:FF:000025">
    <property type="match status" value="1"/>
</dbReference>
<reference evidence="3" key="2">
    <citation type="submission" date="2022-06" db="UniProtKB">
        <authorList>
            <consortium name="EnsemblMetazoa"/>
        </authorList>
    </citation>
    <scope>IDENTIFICATION</scope>
</reference>
<evidence type="ECO:0000259" key="2">
    <source>
        <dbReference type="Pfam" id="PF01521"/>
    </source>
</evidence>
<dbReference type="InterPro" id="IPR035903">
    <property type="entry name" value="HesB-like_dom_sf"/>
</dbReference>
<dbReference type="NCBIfam" id="TIGR00049">
    <property type="entry name" value="iron-sulfur cluster assembly accessory protein"/>
    <property type="match status" value="1"/>
</dbReference>
<organism evidence="3 4">
    <name type="scientific">Onchocerca volvulus</name>
    <dbReference type="NCBI Taxonomy" id="6282"/>
    <lineage>
        <taxon>Eukaryota</taxon>
        <taxon>Metazoa</taxon>
        <taxon>Ecdysozoa</taxon>
        <taxon>Nematoda</taxon>
        <taxon>Chromadorea</taxon>
        <taxon>Rhabditida</taxon>
        <taxon>Spirurina</taxon>
        <taxon>Spiruromorpha</taxon>
        <taxon>Filarioidea</taxon>
        <taxon>Onchocercidae</taxon>
        <taxon>Onchocerca</taxon>
    </lineage>
</organism>
<name>A0A8R1TMV9_ONCVO</name>
<dbReference type="GO" id="GO:0051539">
    <property type="term" value="F:4 iron, 4 sulfur cluster binding"/>
    <property type="evidence" value="ECO:0007669"/>
    <property type="project" value="TreeGrafter"/>
</dbReference>
<comment type="similarity">
    <text evidence="1">Belongs to the HesB/IscA family.</text>
</comment>
<protein>
    <submittedName>
        <fullName evidence="3">Fe-S_biosyn domain-containing protein</fullName>
    </submittedName>
</protein>
<keyword evidence="4" id="KW-1185">Reference proteome</keyword>
<dbReference type="EnsemblMetazoa" id="OVOC13387.1">
    <property type="protein sequence ID" value="OVOC13387.1"/>
    <property type="gene ID" value="WBGene00255393"/>
</dbReference>
<dbReference type="InterPro" id="IPR016092">
    <property type="entry name" value="ATAP"/>
</dbReference>
<dbReference type="AlphaFoldDB" id="A0A8R1TMV9"/>
<dbReference type="EMBL" id="CMVM020000346">
    <property type="status" value="NOT_ANNOTATED_CDS"/>
    <property type="molecule type" value="Genomic_DNA"/>
</dbReference>
<dbReference type="GO" id="GO:0005739">
    <property type="term" value="C:mitochondrion"/>
    <property type="evidence" value="ECO:0007669"/>
    <property type="project" value="TreeGrafter"/>
</dbReference>
<dbReference type="GO" id="GO:0016226">
    <property type="term" value="P:iron-sulfur cluster assembly"/>
    <property type="evidence" value="ECO:0007669"/>
    <property type="project" value="InterPro"/>
</dbReference>
<dbReference type="InterPro" id="IPR000361">
    <property type="entry name" value="ATAP_core_dom"/>
</dbReference>
<dbReference type="Pfam" id="PF01521">
    <property type="entry name" value="Fe-S_biosyn"/>
    <property type="match status" value="1"/>
</dbReference>
<accession>A0A8R1TMV9</accession>
<sequence>MSQNAAQIRKQLINLEREERALQRLCVHFTGLLRAVELESMRLNVLKSVLQSSQCPSSPNPSSISDFNSIKTSKIAMKNWRLLFMIRKSYAKDGASADLKMTENCVNRLRKVASTGEHLRIMVDGGGCSGFEYKMSLDSKINDNDIVFCKDHIKIVVDEKSLQFLKGATVDYSEDLMRSSFRIINNPIAEKGCSCGSSFAIKMD</sequence>
<evidence type="ECO:0000313" key="4">
    <source>
        <dbReference type="Proteomes" id="UP000024404"/>
    </source>
</evidence>
<dbReference type="PANTHER" id="PTHR43011:SF1">
    <property type="entry name" value="IRON-SULFUR CLUSTER ASSEMBLY 2 HOMOLOG, MITOCHONDRIAL"/>
    <property type="match status" value="1"/>
</dbReference>
<dbReference type="GO" id="GO:0051537">
    <property type="term" value="F:2 iron, 2 sulfur cluster binding"/>
    <property type="evidence" value="ECO:0007669"/>
    <property type="project" value="TreeGrafter"/>
</dbReference>
<dbReference type="Proteomes" id="UP000024404">
    <property type="component" value="Unassembled WGS sequence"/>
</dbReference>
<dbReference type="Gene3D" id="2.60.300.12">
    <property type="entry name" value="HesB-like domain"/>
    <property type="match status" value="1"/>
</dbReference>
<dbReference type="GO" id="GO:0005506">
    <property type="term" value="F:iron ion binding"/>
    <property type="evidence" value="ECO:0007669"/>
    <property type="project" value="TreeGrafter"/>
</dbReference>
<dbReference type="SUPFAM" id="SSF89360">
    <property type="entry name" value="HesB-like domain"/>
    <property type="match status" value="1"/>
</dbReference>
<reference evidence="4" key="1">
    <citation type="submission" date="2013-10" db="EMBL/GenBank/DDBJ databases">
        <title>Genome sequencing of Onchocerca volvulus.</title>
        <authorList>
            <person name="Cotton J."/>
            <person name="Tsai J."/>
            <person name="Stanley E."/>
            <person name="Tracey A."/>
            <person name="Holroyd N."/>
            <person name="Lustigman S."/>
            <person name="Berriman M."/>
        </authorList>
    </citation>
    <scope>NUCLEOTIDE SEQUENCE</scope>
</reference>
<evidence type="ECO:0000256" key="1">
    <source>
        <dbReference type="ARBA" id="ARBA00006718"/>
    </source>
</evidence>
<feature type="domain" description="Core" evidence="2">
    <location>
        <begin position="99"/>
        <end position="196"/>
    </location>
</feature>
<dbReference type="PANTHER" id="PTHR43011">
    <property type="entry name" value="IRON-SULFUR CLUSTER ASSEMBLY 2 HOMOLOG, MITOCHONDRIAL"/>
    <property type="match status" value="1"/>
</dbReference>